<proteinExistence type="predicted"/>
<evidence type="ECO:0000313" key="2">
    <source>
        <dbReference type="EMBL" id="HIZ00777.1"/>
    </source>
</evidence>
<dbReference type="InterPro" id="IPR025632">
    <property type="entry name" value="DUF4290"/>
</dbReference>
<accession>A0A9D2A284</accession>
<dbReference type="Proteomes" id="UP000824023">
    <property type="component" value="Unassembled WGS sequence"/>
</dbReference>
<gene>
    <name evidence="2" type="ORF">H9819_00795</name>
</gene>
<protein>
    <submittedName>
        <fullName evidence="2">DUF4290 domain-containing protein</fullName>
    </submittedName>
</protein>
<dbReference type="AlphaFoldDB" id="A0A9D2A284"/>
<evidence type="ECO:0000313" key="3">
    <source>
        <dbReference type="Proteomes" id="UP000824023"/>
    </source>
</evidence>
<feature type="compositionally biased region" description="Low complexity" evidence="1">
    <location>
        <begin position="195"/>
        <end position="204"/>
    </location>
</feature>
<sequence>MQYNTQQERMSLPEYGRSIQNMVDYALTIQDRAERQRCANTIVNIMGNMFPHLRDVPDFKQKLWDHLAIMSDFKLDIDYPYEVIRKDKLNTKPDSIPYPCTKIRYRHYGRALEELIQKACEMPEGDEKRNLVALICNHMKKDYMAWNKDTVDDRKIADDLNELSEGRLQMTPEIISLMNERINRYCRPVKGNFYNRNNNNNNNNRNKKGGKH</sequence>
<organism evidence="2 3">
    <name type="scientific">Candidatus Bacteroides merdipullorum</name>
    <dbReference type="NCBI Taxonomy" id="2838474"/>
    <lineage>
        <taxon>Bacteria</taxon>
        <taxon>Pseudomonadati</taxon>
        <taxon>Bacteroidota</taxon>
        <taxon>Bacteroidia</taxon>
        <taxon>Bacteroidales</taxon>
        <taxon>Bacteroidaceae</taxon>
        <taxon>Bacteroides</taxon>
    </lineage>
</organism>
<feature type="region of interest" description="Disordered" evidence="1">
    <location>
        <begin position="193"/>
        <end position="212"/>
    </location>
</feature>
<evidence type="ECO:0000256" key="1">
    <source>
        <dbReference type="SAM" id="MobiDB-lite"/>
    </source>
</evidence>
<dbReference type="Pfam" id="PF14123">
    <property type="entry name" value="DUF4290"/>
    <property type="match status" value="1"/>
</dbReference>
<name>A0A9D2A284_9BACE</name>
<comment type="caution">
    <text evidence="2">The sequence shown here is derived from an EMBL/GenBank/DDBJ whole genome shotgun (WGS) entry which is preliminary data.</text>
</comment>
<dbReference type="EMBL" id="DXCK01000012">
    <property type="protein sequence ID" value="HIZ00777.1"/>
    <property type="molecule type" value="Genomic_DNA"/>
</dbReference>
<reference evidence="2" key="1">
    <citation type="journal article" date="2021" name="PeerJ">
        <title>Extensive microbial diversity within the chicken gut microbiome revealed by metagenomics and culture.</title>
        <authorList>
            <person name="Gilroy R."/>
            <person name="Ravi A."/>
            <person name="Getino M."/>
            <person name="Pursley I."/>
            <person name="Horton D.L."/>
            <person name="Alikhan N.F."/>
            <person name="Baker D."/>
            <person name="Gharbi K."/>
            <person name="Hall N."/>
            <person name="Watson M."/>
            <person name="Adriaenssens E.M."/>
            <person name="Foster-Nyarko E."/>
            <person name="Jarju S."/>
            <person name="Secka A."/>
            <person name="Antonio M."/>
            <person name="Oren A."/>
            <person name="Chaudhuri R.R."/>
            <person name="La Ragione R."/>
            <person name="Hildebrand F."/>
            <person name="Pallen M.J."/>
        </authorList>
    </citation>
    <scope>NUCLEOTIDE SEQUENCE</scope>
    <source>
        <strain evidence="2">ChiHjej12B11-24981</strain>
    </source>
</reference>
<reference evidence="2" key="2">
    <citation type="submission" date="2021-04" db="EMBL/GenBank/DDBJ databases">
        <authorList>
            <person name="Gilroy R."/>
        </authorList>
    </citation>
    <scope>NUCLEOTIDE SEQUENCE</scope>
    <source>
        <strain evidence="2">ChiHjej12B11-24981</strain>
    </source>
</reference>